<organism evidence="2 3">
    <name type="scientific">Exidia glandulosa HHB12029</name>
    <dbReference type="NCBI Taxonomy" id="1314781"/>
    <lineage>
        <taxon>Eukaryota</taxon>
        <taxon>Fungi</taxon>
        <taxon>Dikarya</taxon>
        <taxon>Basidiomycota</taxon>
        <taxon>Agaricomycotina</taxon>
        <taxon>Agaricomycetes</taxon>
        <taxon>Auriculariales</taxon>
        <taxon>Exidiaceae</taxon>
        <taxon>Exidia</taxon>
    </lineage>
</organism>
<feature type="region of interest" description="Disordered" evidence="1">
    <location>
        <begin position="148"/>
        <end position="230"/>
    </location>
</feature>
<feature type="compositionally biased region" description="Low complexity" evidence="1">
    <location>
        <begin position="369"/>
        <end position="391"/>
    </location>
</feature>
<feature type="region of interest" description="Disordered" evidence="1">
    <location>
        <begin position="369"/>
        <end position="392"/>
    </location>
</feature>
<accession>A0A166MEQ7</accession>
<reference evidence="2 3" key="1">
    <citation type="journal article" date="2016" name="Mol. Biol. Evol.">
        <title>Comparative Genomics of Early-Diverging Mushroom-Forming Fungi Provides Insights into the Origins of Lignocellulose Decay Capabilities.</title>
        <authorList>
            <person name="Nagy L.G."/>
            <person name="Riley R."/>
            <person name="Tritt A."/>
            <person name="Adam C."/>
            <person name="Daum C."/>
            <person name="Floudas D."/>
            <person name="Sun H."/>
            <person name="Yadav J.S."/>
            <person name="Pangilinan J."/>
            <person name="Larsson K.H."/>
            <person name="Matsuura K."/>
            <person name="Barry K."/>
            <person name="Labutti K."/>
            <person name="Kuo R."/>
            <person name="Ohm R.A."/>
            <person name="Bhattacharya S.S."/>
            <person name="Shirouzu T."/>
            <person name="Yoshinaga Y."/>
            <person name="Martin F.M."/>
            <person name="Grigoriev I.V."/>
            <person name="Hibbett D.S."/>
        </authorList>
    </citation>
    <scope>NUCLEOTIDE SEQUENCE [LARGE SCALE GENOMIC DNA]</scope>
    <source>
        <strain evidence="2 3">HHB12029</strain>
    </source>
</reference>
<evidence type="ECO:0000313" key="2">
    <source>
        <dbReference type="EMBL" id="KZV77948.1"/>
    </source>
</evidence>
<sequence>MDHWESGLSSSRSARCQALHGLMDAAVKLQAGRVRAQRAGRDDAPLLSAADAPSMAILEPPVLVPSQAAPMRVLDLPKEPRPRVFNTYDVPVLQTSSSLAVAARGLLVQDIGEGDASSSTRPRAGSARSKVHGSKFSNLDRELLELAGEDMDEDEGEDRARPLQMEDLDDVELDLLETLEDYVPRSRCTTPEPPESGPESQPASVSSSSATVGYEPSYNPRRAQRRRPSSQPRLSLLFTALFASNRQKAQLADLQAKQLEQAAMTTDSYASNDDYDYSARADEENLWMNTEPLAYEREHENEREVSRLPSHALGAQHALGGGEEDMDIDSDESGTSFSIYCDAVPEGVLVGYTQHETSFCRGKENTVTTTTSYDSMSSSSGDSSTSDGNSTCVEDAAESPLFDHLLGTLATHTAFEPRHRKYSVCLEDF</sequence>
<dbReference type="AlphaFoldDB" id="A0A166MEQ7"/>
<proteinExistence type="predicted"/>
<gene>
    <name evidence="2" type="ORF">EXIGLDRAFT_847893</name>
</gene>
<feature type="compositionally biased region" description="Acidic residues" evidence="1">
    <location>
        <begin position="148"/>
        <end position="157"/>
    </location>
</feature>
<feature type="compositionally biased region" description="Low complexity" evidence="1">
    <location>
        <begin position="197"/>
        <end position="213"/>
    </location>
</feature>
<dbReference type="InParanoid" id="A0A166MEQ7"/>
<evidence type="ECO:0000313" key="3">
    <source>
        <dbReference type="Proteomes" id="UP000077266"/>
    </source>
</evidence>
<protein>
    <submittedName>
        <fullName evidence="2">Uncharacterized protein</fullName>
    </submittedName>
</protein>
<dbReference type="Proteomes" id="UP000077266">
    <property type="component" value="Unassembled WGS sequence"/>
</dbReference>
<feature type="non-terminal residue" evidence="2">
    <location>
        <position position="429"/>
    </location>
</feature>
<keyword evidence="3" id="KW-1185">Reference proteome</keyword>
<evidence type="ECO:0000256" key="1">
    <source>
        <dbReference type="SAM" id="MobiDB-lite"/>
    </source>
</evidence>
<feature type="compositionally biased region" description="Acidic residues" evidence="1">
    <location>
        <begin position="166"/>
        <end position="180"/>
    </location>
</feature>
<name>A0A166MEQ7_EXIGL</name>
<dbReference type="EMBL" id="KV427314">
    <property type="protein sequence ID" value="KZV77948.1"/>
    <property type="molecule type" value="Genomic_DNA"/>
</dbReference>
<feature type="region of interest" description="Disordered" evidence="1">
    <location>
        <begin position="113"/>
        <end position="134"/>
    </location>
</feature>